<gene>
    <name evidence="1" type="ORF">E5288_WYG013054</name>
</gene>
<organism evidence="1 2">
    <name type="scientific">Bos mutus</name>
    <name type="common">wild yak</name>
    <dbReference type="NCBI Taxonomy" id="72004"/>
    <lineage>
        <taxon>Eukaryota</taxon>
        <taxon>Metazoa</taxon>
        <taxon>Chordata</taxon>
        <taxon>Craniata</taxon>
        <taxon>Vertebrata</taxon>
        <taxon>Euteleostomi</taxon>
        <taxon>Mammalia</taxon>
        <taxon>Eutheria</taxon>
        <taxon>Laurasiatheria</taxon>
        <taxon>Artiodactyla</taxon>
        <taxon>Ruminantia</taxon>
        <taxon>Pecora</taxon>
        <taxon>Bovidae</taxon>
        <taxon>Bovinae</taxon>
        <taxon>Bos</taxon>
    </lineage>
</organism>
<dbReference type="AlphaFoldDB" id="A0A6B0R9S2"/>
<dbReference type="EMBL" id="VBQZ03000034">
    <property type="protein sequence ID" value="MXQ86585.1"/>
    <property type="molecule type" value="Genomic_DNA"/>
</dbReference>
<comment type="caution">
    <text evidence="1">The sequence shown here is derived from an EMBL/GenBank/DDBJ whole genome shotgun (WGS) entry which is preliminary data.</text>
</comment>
<evidence type="ECO:0000313" key="2">
    <source>
        <dbReference type="Proteomes" id="UP000322234"/>
    </source>
</evidence>
<keyword evidence="2" id="KW-1185">Reference proteome</keyword>
<evidence type="ECO:0000313" key="1">
    <source>
        <dbReference type="EMBL" id="MXQ86585.1"/>
    </source>
</evidence>
<sequence length="152" mass="17263">MLRQILLVECDEPCSVGGYLACSFTLLYFTFHGAERFPKVIQDQVIHFINSLVAFGGKCGKSLLHRVHRISPVLSKCSIVCSMMPSEVELQILTFPLDFVLFGRRRLTDIAKIVLIVMSPVLQCDAYSVRPMHRAVRHLTGHRSKRSMRSSR</sequence>
<protein>
    <submittedName>
        <fullName evidence="1">Uncharacterized protein</fullName>
    </submittedName>
</protein>
<name>A0A6B0R9S2_9CETA</name>
<accession>A0A6B0R9S2</accession>
<reference evidence="1" key="1">
    <citation type="submission" date="2019-10" db="EMBL/GenBank/DDBJ databases">
        <title>The sequence and de novo assembly of the wild yak genome.</title>
        <authorList>
            <person name="Liu Y."/>
        </authorList>
    </citation>
    <scope>NUCLEOTIDE SEQUENCE [LARGE SCALE GENOMIC DNA]</scope>
    <source>
        <strain evidence="1">WY2019</strain>
    </source>
</reference>
<dbReference type="Proteomes" id="UP000322234">
    <property type="component" value="Unassembled WGS sequence"/>
</dbReference>
<proteinExistence type="predicted"/>